<keyword evidence="4" id="KW-0808">Transferase</keyword>
<dbReference type="SMART" id="SM00448">
    <property type="entry name" value="REC"/>
    <property type="match status" value="1"/>
</dbReference>
<proteinExistence type="predicted"/>
<name>A0A6J4Q311_9BURK</name>
<dbReference type="Gene3D" id="3.40.50.2300">
    <property type="match status" value="1"/>
</dbReference>
<keyword evidence="4" id="KW-0489">Methyltransferase</keyword>
<accession>A0A6J4Q311</accession>
<organism evidence="4">
    <name type="scientific">uncultured Ramlibacter sp</name>
    <dbReference type="NCBI Taxonomy" id="260755"/>
    <lineage>
        <taxon>Bacteria</taxon>
        <taxon>Pseudomonadati</taxon>
        <taxon>Pseudomonadota</taxon>
        <taxon>Betaproteobacteria</taxon>
        <taxon>Burkholderiales</taxon>
        <taxon>Comamonadaceae</taxon>
        <taxon>Ramlibacter</taxon>
        <taxon>environmental samples</taxon>
    </lineage>
</organism>
<feature type="domain" description="Response regulatory" evidence="3">
    <location>
        <begin position="51"/>
        <end position="167"/>
    </location>
</feature>
<reference evidence="4" key="1">
    <citation type="submission" date="2020-02" db="EMBL/GenBank/DDBJ databases">
        <authorList>
            <person name="Meier V. D."/>
        </authorList>
    </citation>
    <scope>NUCLEOTIDE SEQUENCE</scope>
    <source>
        <strain evidence="4">AVDCRST_MAG51</strain>
    </source>
</reference>
<dbReference type="InterPro" id="IPR011006">
    <property type="entry name" value="CheY-like_superfamily"/>
</dbReference>
<dbReference type="CDD" id="cd17580">
    <property type="entry name" value="REC_2_DhkD-like"/>
    <property type="match status" value="1"/>
</dbReference>
<feature type="modified residue" description="4-aspartylphosphate" evidence="2">
    <location>
        <position position="100"/>
    </location>
</feature>
<dbReference type="SUPFAM" id="SSF52172">
    <property type="entry name" value="CheY-like"/>
    <property type="match status" value="1"/>
</dbReference>
<dbReference type="GO" id="GO:0008168">
    <property type="term" value="F:methyltransferase activity"/>
    <property type="evidence" value="ECO:0007669"/>
    <property type="project" value="UniProtKB-KW"/>
</dbReference>
<evidence type="ECO:0000256" key="1">
    <source>
        <dbReference type="ARBA" id="ARBA00022553"/>
    </source>
</evidence>
<dbReference type="PANTHER" id="PTHR43547">
    <property type="entry name" value="TWO-COMPONENT HISTIDINE KINASE"/>
    <property type="match status" value="1"/>
</dbReference>
<dbReference type="PROSITE" id="PS50110">
    <property type="entry name" value="RESPONSE_REGULATORY"/>
    <property type="match status" value="1"/>
</dbReference>
<dbReference type="AlphaFoldDB" id="A0A6J4Q311"/>
<dbReference type="Pfam" id="PF00072">
    <property type="entry name" value="Response_reg"/>
    <property type="match status" value="1"/>
</dbReference>
<keyword evidence="4" id="KW-0418">Kinase</keyword>
<keyword evidence="1 2" id="KW-0597">Phosphoprotein</keyword>
<dbReference type="InterPro" id="IPR001789">
    <property type="entry name" value="Sig_transdc_resp-reg_receiver"/>
</dbReference>
<gene>
    <name evidence="4" type="ORF">AVDCRST_MAG51-2677</name>
</gene>
<evidence type="ECO:0000259" key="3">
    <source>
        <dbReference type="PROSITE" id="PS50110"/>
    </source>
</evidence>
<dbReference type="GO" id="GO:0032259">
    <property type="term" value="P:methylation"/>
    <property type="evidence" value="ECO:0007669"/>
    <property type="project" value="UniProtKB-KW"/>
</dbReference>
<evidence type="ECO:0000256" key="2">
    <source>
        <dbReference type="PROSITE-ProRule" id="PRU00169"/>
    </source>
</evidence>
<dbReference type="GO" id="GO:0000155">
    <property type="term" value="F:phosphorelay sensor kinase activity"/>
    <property type="evidence" value="ECO:0007669"/>
    <property type="project" value="TreeGrafter"/>
</dbReference>
<protein>
    <submittedName>
        <fullName evidence="4">Multidomain signal transduction protein including CheB-like methylesterase, CheR-like methyltransferase and BaeS-like histidine kinase</fullName>
    </submittedName>
</protein>
<dbReference type="PANTHER" id="PTHR43547:SF2">
    <property type="entry name" value="HYBRID SIGNAL TRANSDUCTION HISTIDINE KINASE C"/>
    <property type="match status" value="1"/>
</dbReference>
<dbReference type="EMBL" id="CADCUX010000573">
    <property type="protein sequence ID" value="CAA9431624.1"/>
    <property type="molecule type" value="Genomic_DNA"/>
</dbReference>
<evidence type="ECO:0000313" key="4">
    <source>
        <dbReference type="EMBL" id="CAA9431624.1"/>
    </source>
</evidence>
<feature type="non-terminal residue" evidence="4">
    <location>
        <position position="1"/>
    </location>
</feature>
<sequence>ELHGGTVTCRSDGPGQGSCFTVRLPRLVREHAPVERRRGDRSLESGGARLKVVVVDDNKDAAATLATLLEMMGHSVRHVHDGDAAVHAAAEFDPKVVLLDIGMPKLNGYEACRRIRLAPGGRDRVLVAVTGWGQPEDQRRSHEAGFDHHLVKPIEPAAIESLITDIGSRRALGGWQMTSVDEGLAGTGGPAP</sequence>